<keyword evidence="5 7" id="KW-1133">Transmembrane helix</keyword>
<dbReference type="Pfam" id="PF00375">
    <property type="entry name" value="SDF"/>
    <property type="match status" value="1"/>
</dbReference>
<dbReference type="PaxDb" id="6945-B7P8G8"/>
<keyword evidence="10" id="KW-1185">Reference proteome</keyword>
<accession>B7P8G8</accession>
<dbReference type="GO" id="GO:0016020">
    <property type="term" value="C:membrane"/>
    <property type="evidence" value="ECO:0007669"/>
    <property type="project" value="UniProtKB-SubCell"/>
</dbReference>
<feature type="transmembrane region" description="Helical" evidence="7">
    <location>
        <begin position="6"/>
        <end position="22"/>
    </location>
</feature>
<dbReference type="Gene3D" id="1.10.3860.10">
    <property type="entry name" value="Sodium:dicarboxylate symporter"/>
    <property type="match status" value="1"/>
</dbReference>
<dbReference type="EMBL" id="DS657312">
    <property type="protein sequence ID" value="EEC02890.1"/>
    <property type="molecule type" value="Genomic_DNA"/>
</dbReference>
<sequence length="127" mass="13874">TAVNYAGLLSFSILVGLVLAAFRDQHNAVLSVLISLSDTMMTVTYIVMWYAPLGLFSMTAGLALSATDLTSTMGDHVMYFMAVLIALLVHGLFTMPCLYMVLSRRHLGPFLFFFTHPLSLAFGSASR</sequence>
<evidence type="ECO:0000313" key="9">
    <source>
        <dbReference type="EnsemblMetazoa" id="ISCW024158-PA"/>
    </source>
</evidence>
<evidence type="ECO:0000256" key="1">
    <source>
        <dbReference type="ARBA" id="ARBA00004141"/>
    </source>
</evidence>
<feature type="non-terminal residue" evidence="8">
    <location>
        <position position="1"/>
    </location>
</feature>
<keyword evidence="6 7" id="KW-0472">Membrane</keyword>
<dbReference type="PANTHER" id="PTHR11958:SF63">
    <property type="entry name" value="AMINO ACID TRANSPORTER"/>
    <property type="match status" value="1"/>
</dbReference>
<comment type="similarity">
    <text evidence="2 7">Belongs to the dicarboxylate/amino acid:cation symporter (DAACS) (TC 2.A.23) family.</text>
</comment>
<dbReference type="EMBL" id="ABJB010212426">
    <property type="status" value="NOT_ANNOTATED_CDS"/>
    <property type="molecule type" value="Genomic_DNA"/>
</dbReference>
<keyword evidence="3 7" id="KW-0813">Transport</keyword>
<dbReference type="InterPro" id="IPR050746">
    <property type="entry name" value="DAACS"/>
</dbReference>
<evidence type="ECO:0000256" key="7">
    <source>
        <dbReference type="RuleBase" id="RU361216"/>
    </source>
</evidence>
<dbReference type="STRING" id="6945.B7P8G8"/>
<organism>
    <name type="scientific">Ixodes scapularis</name>
    <name type="common">Black-legged tick</name>
    <name type="synonym">Deer tick</name>
    <dbReference type="NCBI Taxonomy" id="6945"/>
    <lineage>
        <taxon>Eukaryota</taxon>
        <taxon>Metazoa</taxon>
        <taxon>Ecdysozoa</taxon>
        <taxon>Arthropoda</taxon>
        <taxon>Chelicerata</taxon>
        <taxon>Arachnida</taxon>
        <taxon>Acari</taxon>
        <taxon>Parasitiformes</taxon>
        <taxon>Ixodida</taxon>
        <taxon>Ixodoidea</taxon>
        <taxon>Ixodidae</taxon>
        <taxon>Ixodinae</taxon>
        <taxon>Ixodes</taxon>
    </lineage>
</organism>
<protein>
    <recommendedName>
        <fullName evidence="7">Amino acid transporter</fullName>
    </recommendedName>
</protein>
<comment type="caution">
    <text evidence="7">Lacks conserved residue(s) required for the propagation of feature annotation.</text>
</comment>
<dbReference type="AlphaFoldDB" id="B7P8G8"/>
<reference evidence="8 10" key="1">
    <citation type="submission" date="2008-03" db="EMBL/GenBank/DDBJ databases">
        <title>Annotation of Ixodes scapularis.</title>
        <authorList>
            <consortium name="Ixodes scapularis Genome Project Consortium"/>
            <person name="Caler E."/>
            <person name="Hannick L.I."/>
            <person name="Bidwell S."/>
            <person name="Joardar V."/>
            <person name="Thiagarajan M."/>
            <person name="Amedeo P."/>
            <person name="Galinsky K.J."/>
            <person name="Schobel S."/>
            <person name="Inman J."/>
            <person name="Hostetler J."/>
            <person name="Miller J."/>
            <person name="Hammond M."/>
            <person name="Megy K."/>
            <person name="Lawson D."/>
            <person name="Kodira C."/>
            <person name="Sutton G."/>
            <person name="Meyer J."/>
            <person name="Hill C.A."/>
            <person name="Birren B."/>
            <person name="Nene V."/>
            <person name="Collins F."/>
            <person name="Alarcon-Chaidez F."/>
            <person name="Wikel S."/>
            <person name="Strausberg R."/>
        </authorList>
    </citation>
    <scope>NUCLEOTIDE SEQUENCE [LARGE SCALE GENOMIC DNA]</scope>
    <source>
        <strain evidence="10">Wikel</strain>
        <strain evidence="8">Wikel colony</strain>
    </source>
</reference>
<dbReference type="PANTHER" id="PTHR11958">
    <property type="entry name" value="SODIUM/DICARBOXYLATE SYMPORTER-RELATED"/>
    <property type="match status" value="1"/>
</dbReference>
<dbReference type="InParanoid" id="B7P8G8"/>
<dbReference type="HOGENOM" id="CLU_1976020_0_0_1"/>
<dbReference type="Proteomes" id="UP000001555">
    <property type="component" value="Unassembled WGS sequence"/>
</dbReference>
<feature type="transmembrane region" description="Helical" evidence="7">
    <location>
        <begin position="43"/>
        <end position="66"/>
    </location>
</feature>
<feature type="transmembrane region" description="Helical" evidence="7">
    <location>
        <begin position="78"/>
        <end position="102"/>
    </location>
</feature>
<proteinExistence type="inferred from homology"/>
<dbReference type="PRINTS" id="PR00173">
    <property type="entry name" value="EDTRNSPORT"/>
</dbReference>
<dbReference type="OrthoDB" id="6507565at2759"/>
<evidence type="ECO:0000256" key="4">
    <source>
        <dbReference type="ARBA" id="ARBA00022692"/>
    </source>
</evidence>
<comment type="subcellular location">
    <subcellularLocation>
        <location evidence="1 7">Membrane</location>
        <topology evidence="1 7">Multi-pass membrane protein</topology>
    </subcellularLocation>
</comment>
<gene>
    <name evidence="8" type="ORF">IscW_ISCW024158</name>
</gene>
<evidence type="ECO:0000256" key="6">
    <source>
        <dbReference type="ARBA" id="ARBA00023136"/>
    </source>
</evidence>
<name>B7P8G8_IXOSC</name>
<evidence type="ECO:0000313" key="8">
    <source>
        <dbReference type="EMBL" id="EEC02890.1"/>
    </source>
</evidence>
<dbReference type="VEuPathDB" id="VectorBase:ISCP_030939"/>
<keyword evidence="7" id="KW-0769">Symport</keyword>
<dbReference type="SUPFAM" id="SSF118215">
    <property type="entry name" value="Proton glutamate symport protein"/>
    <property type="match status" value="1"/>
</dbReference>
<dbReference type="InterPro" id="IPR001991">
    <property type="entry name" value="Na-dicarboxylate_symporter"/>
</dbReference>
<evidence type="ECO:0000256" key="3">
    <source>
        <dbReference type="ARBA" id="ARBA00022448"/>
    </source>
</evidence>
<evidence type="ECO:0000256" key="5">
    <source>
        <dbReference type="ARBA" id="ARBA00022989"/>
    </source>
</evidence>
<dbReference type="VEuPathDB" id="VectorBase:ISCW024158"/>
<dbReference type="VEuPathDB" id="VectorBase:ISCI024158"/>
<keyword evidence="4 7" id="KW-0812">Transmembrane</keyword>
<dbReference type="GO" id="GO:0015293">
    <property type="term" value="F:symporter activity"/>
    <property type="evidence" value="ECO:0007669"/>
    <property type="project" value="UniProtKB-UniRule"/>
</dbReference>
<evidence type="ECO:0000256" key="2">
    <source>
        <dbReference type="ARBA" id="ARBA00006148"/>
    </source>
</evidence>
<dbReference type="EnsemblMetazoa" id="ISCW024158-RA">
    <property type="protein sequence ID" value="ISCW024158-PA"/>
    <property type="gene ID" value="ISCW024158"/>
</dbReference>
<evidence type="ECO:0000313" key="10">
    <source>
        <dbReference type="Proteomes" id="UP000001555"/>
    </source>
</evidence>
<dbReference type="InterPro" id="IPR036458">
    <property type="entry name" value="Na:dicarbo_symporter_sf"/>
</dbReference>
<reference evidence="9" key="2">
    <citation type="submission" date="2020-05" db="UniProtKB">
        <authorList>
            <consortium name="EnsemblMetazoa"/>
        </authorList>
    </citation>
    <scope>IDENTIFICATION</scope>
    <source>
        <strain evidence="9">wikel</strain>
    </source>
</reference>